<organism evidence="1 2">
    <name type="scientific">Gigaspora rosea</name>
    <dbReference type="NCBI Taxonomy" id="44941"/>
    <lineage>
        <taxon>Eukaryota</taxon>
        <taxon>Fungi</taxon>
        <taxon>Fungi incertae sedis</taxon>
        <taxon>Mucoromycota</taxon>
        <taxon>Glomeromycotina</taxon>
        <taxon>Glomeromycetes</taxon>
        <taxon>Diversisporales</taxon>
        <taxon>Gigasporaceae</taxon>
        <taxon>Gigaspora</taxon>
    </lineage>
</organism>
<protein>
    <submittedName>
        <fullName evidence="1">Uncharacterized protein</fullName>
    </submittedName>
</protein>
<dbReference type="EMBL" id="QKWP01001628">
    <property type="protein sequence ID" value="RIB07619.1"/>
    <property type="molecule type" value="Genomic_DNA"/>
</dbReference>
<keyword evidence="2" id="KW-1185">Reference proteome</keyword>
<comment type="caution">
    <text evidence="1">The sequence shown here is derived from an EMBL/GenBank/DDBJ whole genome shotgun (WGS) entry which is preliminary data.</text>
</comment>
<reference evidence="1 2" key="1">
    <citation type="submission" date="2018-06" db="EMBL/GenBank/DDBJ databases">
        <title>Comparative genomics reveals the genomic features of Rhizophagus irregularis, R. cerebriforme, R. diaphanum and Gigaspora rosea, and their symbiotic lifestyle signature.</title>
        <authorList>
            <person name="Morin E."/>
            <person name="San Clemente H."/>
            <person name="Chen E.C.H."/>
            <person name="De La Providencia I."/>
            <person name="Hainaut M."/>
            <person name="Kuo A."/>
            <person name="Kohler A."/>
            <person name="Murat C."/>
            <person name="Tang N."/>
            <person name="Roy S."/>
            <person name="Loubradou J."/>
            <person name="Henrissat B."/>
            <person name="Grigoriev I.V."/>
            <person name="Corradi N."/>
            <person name="Roux C."/>
            <person name="Martin F.M."/>
        </authorList>
    </citation>
    <scope>NUCLEOTIDE SEQUENCE [LARGE SCALE GENOMIC DNA]</scope>
    <source>
        <strain evidence="1 2">DAOM 194757</strain>
    </source>
</reference>
<proteinExistence type="predicted"/>
<evidence type="ECO:0000313" key="2">
    <source>
        <dbReference type="Proteomes" id="UP000266673"/>
    </source>
</evidence>
<accession>A0A397UFQ8</accession>
<dbReference type="OrthoDB" id="2444140at2759"/>
<evidence type="ECO:0000313" key="1">
    <source>
        <dbReference type="EMBL" id="RIB07619.1"/>
    </source>
</evidence>
<sequence length="173" mass="19768">MDYQIDQFIQIHLCFSWSNGDNWHRFIPIPELCDVNLVRRLLNEKTLDQSSIEDQYNTILPNTTQKKFCLLVCIEEHNHPPLSLHHVLEAIQTRLKTLIENASNNLEHVASSSLVDTKTTLGPRIARIYDEELHCPSTYGYGTTATRAENCVLGTPDDAILPKMEVAPRVEEK</sequence>
<name>A0A397UFQ8_9GLOM</name>
<dbReference type="Proteomes" id="UP000266673">
    <property type="component" value="Unassembled WGS sequence"/>
</dbReference>
<dbReference type="AlphaFoldDB" id="A0A397UFQ8"/>
<gene>
    <name evidence="1" type="ORF">C2G38_2213928</name>
</gene>